<evidence type="ECO:0000256" key="5">
    <source>
        <dbReference type="ARBA" id="ARBA00023012"/>
    </source>
</evidence>
<feature type="domain" description="Histidine kinase/HSP90-like ATPase" evidence="7">
    <location>
        <begin position="480"/>
        <end position="567"/>
    </location>
</feature>
<proteinExistence type="predicted"/>
<dbReference type="EMBL" id="JBHTIZ010000023">
    <property type="protein sequence ID" value="MFD0984530.1"/>
    <property type="molecule type" value="Genomic_DNA"/>
</dbReference>
<comment type="catalytic activity">
    <reaction evidence="1">
        <text>ATP + protein L-histidine = ADP + protein N-phospho-L-histidine.</text>
        <dbReference type="EC" id="2.7.13.3"/>
    </reaction>
</comment>
<keyword evidence="4" id="KW-0418">Kinase</keyword>
<dbReference type="Pfam" id="PF13424">
    <property type="entry name" value="TPR_12"/>
    <property type="match status" value="1"/>
</dbReference>
<evidence type="ECO:0000313" key="9">
    <source>
        <dbReference type="Proteomes" id="UP001597051"/>
    </source>
</evidence>
<evidence type="ECO:0000259" key="7">
    <source>
        <dbReference type="Pfam" id="PF02518"/>
    </source>
</evidence>
<protein>
    <recommendedName>
        <fullName evidence="2">histidine kinase</fullName>
        <ecNumber evidence="2">2.7.13.3</ecNumber>
    </recommendedName>
</protein>
<keyword evidence="6" id="KW-1133">Transmembrane helix</keyword>
<dbReference type="Gene3D" id="1.25.40.10">
    <property type="entry name" value="Tetratricopeptide repeat domain"/>
    <property type="match status" value="2"/>
</dbReference>
<evidence type="ECO:0000256" key="4">
    <source>
        <dbReference type="ARBA" id="ARBA00022777"/>
    </source>
</evidence>
<keyword evidence="6" id="KW-0472">Membrane</keyword>
<feature type="transmembrane region" description="Helical" evidence="6">
    <location>
        <begin position="344"/>
        <end position="364"/>
    </location>
</feature>
<evidence type="ECO:0000256" key="1">
    <source>
        <dbReference type="ARBA" id="ARBA00000085"/>
    </source>
</evidence>
<dbReference type="InterPro" id="IPR036890">
    <property type="entry name" value="HATPase_C_sf"/>
</dbReference>
<evidence type="ECO:0000313" key="8">
    <source>
        <dbReference type="EMBL" id="MFD0984530.1"/>
    </source>
</evidence>
<dbReference type="SUPFAM" id="SSF48452">
    <property type="entry name" value="TPR-like"/>
    <property type="match status" value="1"/>
</dbReference>
<organism evidence="8 9">
    <name type="scientific">Flavobacterium myungsuense</name>
    <dbReference type="NCBI Taxonomy" id="651823"/>
    <lineage>
        <taxon>Bacteria</taxon>
        <taxon>Pseudomonadati</taxon>
        <taxon>Bacteroidota</taxon>
        <taxon>Flavobacteriia</taxon>
        <taxon>Flavobacteriales</taxon>
        <taxon>Flavobacteriaceae</taxon>
        <taxon>Flavobacterium</taxon>
    </lineage>
</organism>
<name>A0ABW3J3V1_9FLAO</name>
<dbReference type="RefSeq" id="WP_379756156.1">
    <property type="nucleotide sequence ID" value="NZ_JBHSYB010000024.1"/>
</dbReference>
<keyword evidence="9" id="KW-1185">Reference proteome</keyword>
<dbReference type="PROSITE" id="PS51257">
    <property type="entry name" value="PROKAR_LIPOPROTEIN"/>
    <property type="match status" value="1"/>
</dbReference>
<dbReference type="InterPro" id="IPR019734">
    <property type="entry name" value="TPR_rpt"/>
</dbReference>
<dbReference type="PANTHER" id="PTHR24421:SF10">
    <property type="entry name" value="NITRATE_NITRITE SENSOR PROTEIN NARQ"/>
    <property type="match status" value="1"/>
</dbReference>
<dbReference type="EC" id="2.7.13.3" evidence="2"/>
<dbReference type="InterPro" id="IPR050482">
    <property type="entry name" value="Sensor_HK_TwoCompSys"/>
</dbReference>
<dbReference type="SMART" id="SM00028">
    <property type="entry name" value="TPR"/>
    <property type="match status" value="5"/>
</dbReference>
<keyword evidence="3" id="KW-0808">Transferase</keyword>
<dbReference type="SUPFAM" id="SSF55874">
    <property type="entry name" value="ATPase domain of HSP90 chaperone/DNA topoisomerase II/histidine kinase"/>
    <property type="match status" value="1"/>
</dbReference>
<dbReference type="Gene3D" id="3.30.565.10">
    <property type="entry name" value="Histidine kinase-like ATPase, C-terminal domain"/>
    <property type="match status" value="1"/>
</dbReference>
<dbReference type="Pfam" id="PF02518">
    <property type="entry name" value="HATPase_c"/>
    <property type="match status" value="1"/>
</dbReference>
<sequence length="567" mass="64649">MILKKLHFPIIIIVLTVLLVTVSCKKEVKPIATSKLTSEFYTLFNKAEILYKNQDYSKAFYCYNKTKLIGEALHDNNKIVYSLMQMAQIQRQQSDYSGSEATATEAIRLFNKETHIEYQTIIYSTLGINFMDSYDYENGLKYFQLALSTTNYALDQAIIKNNIANLYTKKKEFKKAIALLSEVLKQKEVLGNVEAHGLVLCNLGYAYFQAGDPSALDYLNQSLSLRIKDKNDFYTTASYFYLAKYYEPTNSVLAKNYAIKAYELATKINNAEDRLETLGVILQNSDGNEFKKYSLIHLRLSDSLTKAKQIAKNQFAKIKYDASKSKEENVSLKLQEERTQTKNMLLSVTLVSLLLLSLLIYFLIQSKHKREKLLTSYTTETRIAKKLHDELANDVFQVMTYADNQDLTSEKNKEFLVNTLDTIYSRTRNISKENSTIDTGLNFVPYLKEVLSSYNSDSTTILVNGLDPDVLNALDSSKKIILYRIINELLVNMKKHSQSSLVVISFKKVKNNLQLDYTDNGIGLSSDTLLLKNGLQNVENRIIDLKGSITFDTETKKGFKVSILIPL</sequence>
<dbReference type="PANTHER" id="PTHR24421">
    <property type="entry name" value="NITRATE/NITRITE SENSOR PROTEIN NARX-RELATED"/>
    <property type="match status" value="1"/>
</dbReference>
<dbReference type="Proteomes" id="UP001597051">
    <property type="component" value="Unassembled WGS sequence"/>
</dbReference>
<dbReference type="InterPro" id="IPR011990">
    <property type="entry name" value="TPR-like_helical_dom_sf"/>
</dbReference>
<evidence type="ECO:0000256" key="2">
    <source>
        <dbReference type="ARBA" id="ARBA00012438"/>
    </source>
</evidence>
<evidence type="ECO:0000256" key="6">
    <source>
        <dbReference type="SAM" id="Phobius"/>
    </source>
</evidence>
<evidence type="ECO:0000256" key="3">
    <source>
        <dbReference type="ARBA" id="ARBA00022679"/>
    </source>
</evidence>
<dbReference type="InterPro" id="IPR003594">
    <property type="entry name" value="HATPase_dom"/>
</dbReference>
<gene>
    <name evidence="8" type="ORF">ACFQ0S_08605</name>
</gene>
<comment type="caution">
    <text evidence="8">The sequence shown here is derived from an EMBL/GenBank/DDBJ whole genome shotgun (WGS) entry which is preliminary data.</text>
</comment>
<keyword evidence="5" id="KW-0902">Two-component regulatory system</keyword>
<keyword evidence="6" id="KW-0812">Transmembrane</keyword>
<accession>A0ABW3J3V1</accession>
<reference evidence="9" key="1">
    <citation type="journal article" date="2019" name="Int. J. Syst. Evol. Microbiol.">
        <title>The Global Catalogue of Microorganisms (GCM) 10K type strain sequencing project: providing services to taxonomists for standard genome sequencing and annotation.</title>
        <authorList>
            <consortium name="The Broad Institute Genomics Platform"/>
            <consortium name="The Broad Institute Genome Sequencing Center for Infectious Disease"/>
            <person name="Wu L."/>
            <person name="Ma J."/>
        </authorList>
    </citation>
    <scope>NUCLEOTIDE SEQUENCE [LARGE SCALE GENOMIC DNA]</scope>
    <source>
        <strain evidence="9">CECT 7649</strain>
    </source>
</reference>